<protein>
    <submittedName>
        <fullName evidence="2">Uncharacterized protein</fullName>
    </submittedName>
</protein>
<gene>
    <name evidence="2" type="ORF">AURANDRAFT_71270</name>
</gene>
<dbReference type="Proteomes" id="UP000002729">
    <property type="component" value="Unassembled WGS sequence"/>
</dbReference>
<feature type="compositionally biased region" description="Basic and acidic residues" evidence="1">
    <location>
        <begin position="463"/>
        <end position="473"/>
    </location>
</feature>
<feature type="region of interest" description="Disordered" evidence="1">
    <location>
        <begin position="310"/>
        <end position="334"/>
    </location>
</feature>
<feature type="region of interest" description="Disordered" evidence="1">
    <location>
        <begin position="366"/>
        <end position="389"/>
    </location>
</feature>
<organism evidence="3">
    <name type="scientific">Aureococcus anophagefferens</name>
    <name type="common">Harmful bloom alga</name>
    <dbReference type="NCBI Taxonomy" id="44056"/>
    <lineage>
        <taxon>Eukaryota</taxon>
        <taxon>Sar</taxon>
        <taxon>Stramenopiles</taxon>
        <taxon>Ochrophyta</taxon>
        <taxon>Pelagophyceae</taxon>
        <taxon>Pelagomonadales</taxon>
        <taxon>Pelagomonadaceae</taxon>
        <taxon>Aureococcus</taxon>
    </lineage>
</organism>
<dbReference type="GeneID" id="20228139"/>
<name>F0Y4U7_AURAN</name>
<dbReference type="AlphaFoldDB" id="F0Y4U7"/>
<dbReference type="KEGG" id="aaf:AURANDRAFT_71270"/>
<dbReference type="EMBL" id="GL833125">
    <property type="protein sequence ID" value="EGB09906.1"/>
    <property type="molecule type" value="Genomic_DNA"/>
</dbReference>
<evidence type="ECO:0000313" key="3">
    <source>
        <dbReference type="Proteomes" id="UP000002729"/>
    </source>
</evidence>
<keyword evidence="3" id="KW-1185">Reference proteome</keyword>
<accession>F0Y4U7</accession>
<dbReference type="InParanoid" id="F0Y4U7"/>
<dbReference type="RefSeq" id="XP_009035932.1">
    <property type="nucleotide sequence ID" value="XM_009037684.1"/>
</dbReference>
<reference evidence="2 3" key="1">
    <citation type="journal article" date="2011" name="Proc. Natl. Acad. Sci. U.S.A.">
        <title>Niche of harmful alga Aureococcus anophagefferens revealed through ecogenomics.</title>
        <authorList>
            <person name="Gobler C.J."/>
            <person name="Berry D.L."/>
            <person name="Dyhrman S.T."/>
            <person name="Wilhelm S.W."/>
            <person name="Salamov A."/>
            <person name="Lobanov A.V."/>
            <person name="Zhang Y."/>
            <person name="Collier J.L."/>
            <person name="Wurch L.L."/>
            <person name="Kustka A.B."/>
            <person name="Dill B.D."/>
            <person name="Shah M."/>
            <person name="VerBerkmoes N.C."/>
            <person name="Kuo A."/>
            <person name="Terry A."/>
            <person name="Pangilinan J."/>
            <person name="Lindquist E.A."/>
            <person name="Lucas S."/>
            <person name="Paulsen I.T."/>
            <person name="Hattenrath-Lehmann T.K."/>
            <person name="Talmage S.C."/>
            <person name="Walker E.A."/>
            <person name="Koch F."/>
            <person name="Burson A.M."/>
            <person name="Marcoval M.A."/>
            <person name="Tang Y.Z."/>
            <person name="Lecleir G.R."/>
            <person name="Coyne K.J."/>
            <person name="Berg G.M."/>
            <person name="Bertrand E.M."/>
            <person name="Saito M.A."/>
            <person name="Gladyshev V.N."/>
            <person name="Grigoriev I.V."/>
        </authorList>
    </citation>
    <scope>NUCLEOTIDE SEQUENCE [LARGE SCALE GENOMIC DNA]</scope>
    <source>
        <strain evidence="3">CCMP 1984</strain>
    </source>
</reference>
<feature type="non-terminal residue" evidence="2">
    <location>
        <position position="1"/>
    </location>
</feature>
<feature type="compositionally biased region" description="Basic and acidic residues" evidence="1">
    <location>
        <begin position="324"/>
        <end position="334"/>
    </location>
</feature>
<proteinExistence type="predicted"/>
<feature type="region of interest" description="Disordered" evidence="1">
    <location>
        <begin position="462"/>
        <end position="524"/>
    </location>
</feature>
<evidence type="ECO:0000256" key="1">
    <source>
        <dbReference type="SAM" id="MobiDB-lite"/>
    </source>
</evidence>
<sequence length="524" mass="56648">LLVLPRRHGHRHGDVRDRPALRRLAHAPRGPPLRVVRVGQHDLPRRLRGHGPHVLARRHDAPRRLVRVDERPALLCQLQRHVHRRRAHGRHDVDYRCLEFHGARRRIPDLRRRRLPPRPPLLHHRGVYQRLLADDARAGGHRVPDGSRVPLRRVLRRAHGRADGHADEYAHGEPDAVALGASLRDAHGCACAHADAFADAPSQRGAFRGADPDADAGPDAAAELGAVLRAAALSHAFPVAEADGRAHELSDVRAVRDAFADPAAEAHDGSDVGAHPAADALADAYSVGHAVVRAVIYAVDGADAQSVGDAHGIPDAVADGSPEPEAHEGADERSYVLPHRTPVAETDGISHRRALKLAVGRPLPSPDFLPDAGAHDASEPGAHDQAHGRAHVLPHDGADATALAGAHGPAVELAHSRADAGPHDVRAVAAAERVAHVVLRVPRERLRLLQLRGEPDVLADASAGERRDVRRQPDLPADVQQRRRRHRGRLRGEEGRGPHGQRLAARREPTPPPSFPLSFLGCPF</sequence>
<feature type="compositionally biased region" description="Basic and acidic residues" evidence="1">
    <location>
        <begin position="373"/>
        <end position="389"/>
    </location>
</feature>
<evidence type="ECO:0000313" key="2">
    <source>
        <dbReference type="EMBL" id="EGB09906.1"/>
    </source>
</evidence>